<dbReference type="PANTHER" id="PTHR33744">
    <property type="entry name" value="CARBOHYDRATE DIACID REGULATOR"/>
    <property type="match status" value="1"/>
</dbReference>
<dbReference type="InterPro" id="IPR042070">
    <property type="entry name" value="PucR_C-HTH_sf"/>
</dbReference>
<reference evidence="4" key="1">
    <citation type="journal article" date="2019" name="Int. J. Syst. Evol. Microbiol.">
        <title>The Global Catalogue of Microorganisms (GCM) 10K type strain sequencing project: providing services to taxonomists for standard genome sequencing and annotation.</title>
        <authorList>
            <consortium name="The Broad Institute Genomics Platform"/>
            <consortium name="The Broad Institute Genome Sequencing Center for Infectious Disease"/>
            <person name="Wu L."/>
            <person name="Ma J."/>
        </authorList>
    </citation>
    <scope>NUCLEOTIDE SEQUENCE [LARGE SCALE GENOMIC DNA]</scope>
    <source>
        <strain evidence="4">JCM 10303</strain>
    </source>
</reference>
<feature type="domain" description="PucR C-terminal helix-turn-helix" evidence="1">
    <location>
        <begin position="336"/>
        <end position="394"/>
    </location>
</feature>
<dbReference type="InterPro" id="IPR058663">
    <property type="entry name" value="PucR-like_N"/>
</dbReference>
<dbReference type="PANTHER" id="PTHR33744:SF1">
    <property type="entry name" value="DNA-BINDING TRANSCRIPTIONAL ACTIVATOR ADER"/>
    <property type="match status" value="1"/>
</dbReference>
<feature type="domain" description="PucR-like N-terminal" evidence="2">
    <location>
        <begin position="15"/>
        <end position="179"/>
    </location>
</feature>
<evidence type="ECO:0000259" key="2">
    <source>
        <dbReference type="Pfam" id="PF25906"/>
    </source>
</evidence>
<evidence type="ECO:0000313" key="4">
    <source>
        <dbReference type="Proteomes" id="UP001500729"/>
    </source>
</evidence>
<dbReference type="Proteomes" id="UP001500729">
    <property type="component" value="Unassembled WGS sequence"/>
</dbReference>
<dbReference type="EMBL" id="BAAAGS010000050">
    <property type="protein sequence ID" value="GAA0550109.1"/>
    <property type="molecule type" value="Genomic_DNA"/>
</dbReference>
<evidence type="ECO:0000313" key="3">
    <source>
        <dbReference type="EMBL" id="GAA0550109.1"/>
    </source>
</evidence>
<comment type="caution">
    <text evidence="3">The sequence shown here is derived from an EMBL/GenBank/DDBJ whole genome shotgun (WGS) entry which is preliminary data.</text>
</comment>
<dbReference type="Pfam" id="PF25906">
    <property type="entry name" value="PucR-like_N"/>
    <property type="match status" value="1"/>
</dbReference>
<evidence type="ECO:0000259" key="1">
    <source>
        <dbReference type="Pfam" id="PF13556"/>
    </source>
</evidence>
<dbReference type="InterPro" id="IPR051448">
    <property type="entry name" value="CdaR-like_regulators"/>
</dbReference>
<organism evidence="3 4">
    <name type="scientific">Saccharopolyspora erythraea</name>
    <name type="common">Streptomyces erythraeus</name>
    <dbReference type="NCBI Taxonomy" id="1836"/>
    <lineage>
        <taxon>Bacteria</taxon>
        <taxon>Bacillati</taxon>
        <taxon>Actinomycetota</taxon>
        <taxon>Actinomycetes</taxon>
        <taxon>Pseudonocardiales</taxon>
        <taxon>Pseudonocardiaceae</taxon>
        <taxon>Saccharopolyspora</taxon>
    </lineage>
</organism>
<protein>
    <submittedName>
        <fullName evidence="3">Helix-turn-helix domain-containing protein</fullName>
    </submittedName>
</protein>
<dbReference type="RefSeq" id="WP_009950514.1">
    <property type="nucleotide sequence ID" value="NZ_BAAAGS010000050.1"/>
</dbReference>
<gene>
    <name evidence="3" type="ORF">GCM10009533_55760</name>
</gene>
<proteinExistence type="predicted"/>
<dbReference type="InterPro" id="IPR025736">
    <property type="entry name" value="PucR_C-HTH_dom"/>
</dbReference>
<keyword evidence="4" id="KW-1185">Reference proteome</keyword>
<dbReference type="Gene3D" id="1.10.10.2840">
    <property type="entry name" value="PucR C-terminal helix-turn-helix domain"/>
    <property type="match status" value="1"/>
</dbReference>
<name>A0ABP3NQ74_SACER</name>
<sequence>MTATSAEIASSRPLWDGLPPALATALRPEISGLTTMVLDEIQRRIPEYARPRNRNYMHSISRGVEEALNQFVDQIADPATPRTRCERIHRALGRNEMVEGRGLDNLQRAYRIGARLSWRRFMTIGSRAGMPYRTLVDLGEAIIAHIDELANLAADGYLAAQGASRMLARRRRRVLELLVSDPLVAERELEEAASAARWPLPRRVVVAVLDRPVGETGTPRALLLDGLADLESGEPCFVLPADAGERAEADWERLFPGRRLVLSGPVALHDAADALRWARRVMVLVRQRILPDRAVTRCEEHLSSVLLLSDEALSLELAKRRLAPLVESAPQDWLVLARTLLWSIRTGGDPVRIGDALGLPAATVDAQLDRLRPVFGAEAADPETRFELEMALRVVVLLMNPAGTHG</sequence>
<accession>A0ABP3NQ74</accession>
<dbReference type="Pfam" id="PF13556">
    <property type="entry name" value="HTH_30"/>
    <property type="match status" value="1"/>
</dbReference>